<evidence type="ECO:0000313" key="8">
    <source>
        <dbReference type="EMBL" id="CAD5205758.1"/>
    </source>
</evidence>
<evidence type="ECO:0000256" key="1">
    <source>
        <dbReference type="ARBA" id="ARBA00004316"/>
    </source>
</evidence>
<proteinExistence type="predicted"/>
<keyword evidence="5" id="KW-0966">Cell projection</keyword>
<sequence>MKTEVWYDEIRWYELRQGLETWTNDTAAKSPENHRPLLLPSTSSPERRTPSDQILSLITRRTKQISPEFELLMQTVPRPVNGMVRTYDNKNRTFQRPYSAKTVFFYKDNDVYFTGLRVPVTKARYRTIDSLLDDLNGNIQLPFGVRHLYTPHGRTRVTDVTQLEHMGK</sequence>
<dbReference type="Proteomes" id="UP000783686">
    <property type="component" value="Unassembled WGS sequence"/>
</dbReference>
<feature type="domain" description="Doublecortin" evidence="7">
    <location>
        <begin position="101"/>
        <end position="168"/>
    </location>
</feature>
<dbReference type="SUPFAM" id="SSF89837">
    <property type="entry name" value="Doublecortin (DC)"/>
    <property type="match status" value="1"/>
</dbReference>
<accession>A0A811JQT5</accession>
<keyword evidence="4" id="KW-0677">Repeat</keyword>
<name>A0A811JQT5_9BILA</name>
<protein>
    <recommendedName>
        <fullName evidence="7">Doublecortin domain-containing protein</fullName>
    </recommendedName>
</protein>
<dbReference type="PANTHER" id="PTHR23005">
    <property type="entry name" value="RETINITIS PIGMENTOSA 1 PROTEIN"/>
    <property type="match status" value="1"/>
</dbReference>
<dbReference type="GO" id="GO:0005930">
    <property type="term" value="C:axoneme"/>
    <property type="evidence" value="ECO:0007669"/>
    <property type="project" value="TreeGrafter"/>
</dbReference>
<evidence type="ECO:0000256" key="6">
    <source>
        <dbReference type="SAM" id="MobiDB-lite"/>
    </source>
</evidence>
<dbReference type="SMART" id="SM00537">
    <property type="entry name" value="DCX"/>
    <property type="match status" value="1"/>
</dbReference>
<dbReference type="InterPro" id="IPR003533">
    <property type="entry name" value="Doublecortin_dom"/>
</dbReference>
<dbReference type="Pfam" id="PF03607">
    <property type="entry name" value="DCX"/>
    <property type="match status" value="1"/>
</dbReference>
<dbReference type="PROSITE" id="PS50309">
    <property type="entry name" value="DC"/>
    <property type="match status" value="1"/>
</dbReference>
<dbReference type="EMBL" id="CAJFDH010000001">
    <property type="protein sequence ID" value="CAD5205758.1"/>
    <property type="molecule type" value="Genomic_DNA"/>
</dbReference>
<feature type="region of interest" description="Disordered" evidence="6">
    <location>
        <begin position="25"/>
        <end position="50"/>
    </location>
</feature>
<keyword evidence="3" id="KW-0963">Cytoplasm</keyword>
<dbReference type="GO" id="GO:0042461">
    <property type="term" value="P:photoreceptor cell development"/>
    <property type="evidence" value="ECO:0007669"/>
    <property type="project" value="TreeGrafter"/>
</dbReference>
<dbReference type="EMBL" id="CAJFCW020000001">
    <property type="protein sequence ID" value="CAG9079080.1"/>
    <property type="molecule type" value="Genomic_DNA"/>
</dbReference>
<evidence type="ECO:0000256" key="5">
    <source>
        <dbReference type="ARBA" id="ARBA00023273"/>
    </source>
</evidence>
<dbReference type="AlphaFoldDB" id="A0A811JQT5"/>
<evidence type="ECO:0000259" key="7">
    <source>
        <dbReference type="PROSITE" id="PS50309"/>
    </source>
</evidence>
<keyword evidence="9" id="KW-1185">Reference proteome</keyword>
<dbReference type="InterPro" id="IPR036572">
    <property type="entry name" value="Doublecortin_dom_sf"/>
</dbReference>
<evidence type="ECO:0000256" key="2">
    <source>
        <dbReference type="ARBA" id="ARBA00004496"/>
    </source>
</evidence>
<comment type="subcellular location">
    <subcellularLocation>
        <location evidence="1">Cell projection</location>
    </subcellularLocation>
    <subcellularLocation>
        <location evidence="2">Cytoplasm</location>
    </subcellularLocation>
</comment>
<gene>
    <name evidence="8" type="ORF">BOKJ2_LOCUS442</name>
</gene>
<evidence type="ECO:0000256" key="3">
    <source>
        <dbReference type="ARBA" id="ARBA00022490"/>
    </source>
</evidence>
<dbReference type="OrthoDB" id="1738954at2759"/>
<dbReference type="GO" id="GO:0035082">
    <property type="term" value="P:axoneme assembly"/>
    <property type="evidence" value="ECO:0007669"/>
    <property type="project" value="TreeGrafter"/>
</dbReference>
<reference evidence="8" key="1">
    <citation type="submission" date="2020-09" db="EMBL/GenBank/DDBJ databases">
        <authorList>
            <person name="Kikuchi T."/>
        </authorList>
    </citation>
    <scope>NUCLEOTIDE SEQUENCE</scope>
    <source>
        <strain evidence="8">SH1</strain>
    </source>
</reference>
<comment type="caution">
    <text evidence="8">The sequence shown here is derived from an EMBL/GenBank/DDBJ whole genome shotgun (WGS) entry which is preliminary data.</text>
</comment>
<dbReference type="GO" id="GO:0043005">
    <property type="term" value="C:neuron projection"/>
    <property type="evidence" value="ECO:0007669"/>
    <property type="project" value="UniProtKB-ARBA"/>
</dbReference>
<evidence type="ECO:0000313" key="9">
    <source>
        <dbReference type="Proteomes" id="UP000614601"/>
    </source>
</evidence>
<dbReference type="Gene3D" id="3.10.20.230">
    <property type="entry name" value="Doublecortin domain"/>
    <property type="match status" value="1"/>
</dbReference>
<organism evidence="8 9">
    <name type="scientific">Bursaphelenchus okinawaensis</name>
    <dbReference type="NCBI Taxonomy" id="465554"/>
    <lineage>
        <taxon>Eukaryota</taxon>
        <taxon>Metazoa</taxon>
        <taxon>Ecdysozoa</taxon>
        <taxon>Nematoda</taxon>
        <taxon>Chromadorea</taxon>
        <taxon>Rhabditida</taxon>
        <taxon>Tylenchina</taxon>
        <taxon>Tylenchomorpha</taxon>
        <taxon>Aphelenchoidea</taxon>
        <taxon>Aphelenchoididae</taxon>
        <taxon>Bursaphelenchus</taxon>
    </lineage>
</organism>
<dbReference type="PANTHER" id="PTHR23005:SF4">
    <property type="entry name" value="OXYGEN-REGULATED PROTEIN 1"/>
    <property type="match status" value="1"/>
</dbReference>
<evidence type="ECO:0000256" key="4">
    <source>
        <dbReference type="ARBA" id="ARBA00022737"/>
    </source>
</evidence>
<dbReference type="Proteomes" id="UP000614601">
    <property type="component" value="Unassembled WGS sequence"/>
</dbReference>
<dbReference type="GO" id="GO:0035556">
    <property type="term" value="P:intracellular signal transduction"/>
    <property type="evidence" value="ECO:0007669"/>
    <property type="project" value="InterPro"/>
</dbReference>